<keyword evidence="1" id="KW-1133">Transmembrane helix</keyword>
<evidence type="ECO:0000256" key="1">
    <source>
        <dbReference type="SAM" id="Phobius"/>
    </source>
</evidence>
<accession>A0A0H5DRY1</accession>
<feature type="transmembrane region" description="Helical" evidence="1">
    <location>
        <begin position="94"/>
        <end position="114"/>
    </location>
</feature>
<dbReference type="InterPro" id="IPR029058">
    <property type="entry name" value="AB_hydrolase_fold"/>
</dbReference>
<feature type="domain" description="AB hydrolase-1" evidence="2">
    <location>
        <begin position="133"/>
        <end position="230"/>
    </location>
</feature>
<feature type="transmembrane region" description="Helical" evidence="1">
    <location>
        <begin position="27"/>
        <end position="48"/>
    </location>
</feature>
<dbReference type="Proteomes" id="UP000220251">
    <property type="component" value="Unassembled WGS sequence"/>
</dbReference>
<dbReference type="EMBL" id="CWGJ01000025">
    <property type="protein sequence ID" value="CRX38998.1"/>
    <property type="molecule type" value="Genomic_DNA"/>
</dbReference>
<organism evidence="3 4">
    <name type="scientific">Estrella lausannensis</name>
    <dbReference type="NCBI Taxonomy" id="483423"/>
    <lineage>
        <taxon>Bacteria</taxon>
        <taxon>Pseudomonadati</taxon>
        <taxon>Chlamydiota</taxon>
        <taxon>Chlamydiia</taxon>
        <taxon>Parachlamydiales</taxon>
        <taxon>Candidatus Criblamydiaceae</taxon>
        <taxon>Estrella</taxon>
    </lineage>
</organism>
<dbReference type="InterPro" id="IPR000073">
    <property type="entry name" value="AB_hydrolase_1"/>
</dbReference>
<reference evidence="4" key="1">
    <citation type="submission" date="2015-06" db="EMBL/GenBank/DDBJ databases">
        <authorList>
            <person name="Bertelli C."/>
        </authorList>
    </citation>
    <scope>NUCLEOTIDE SEQUENCE [LARGE SCALE GENOMIC DNA]</scope>
    <source>
        <strain evidence="4">CRIB-30</strain>
    </source>
</reference>
<sequence>MNGRFPLPEEEKKVEGSPLRIKDIAHIAFYTLGALFAAAATISLIVSLTVISAEAIAGTILTISLIGLGTLAGLKLWELATPHLPECLRRVANIIQILVTEVLGILSLIALFPVDLTKSDPKTRDEINPEETPILMIHGFLGSSNNWVYHKSRLKAAGYQNVFSINLGNPLISIDEYARRVDAKVKEIQELTGRKDIRLLTHSMGGLVARQWRYTMAQDTDVKEIVTLGTPLDGTYVAYGTLGLSSCGKEMFPGSDFVKQQQEWAAHDQTTDYYHIATKTDLIILPMDSAKRGGSPGDKLKVDTLDATGHVGYLFSDKAADLVIDYFKAKDRHPGPVSAV</sequence>
<name>A0A0H5DRY1_9BACT</name>
<protein>
    <submittedName>
        <fullName evidence="3">Conserved putative membrane protein</fullName>
    </submittedName>
</protein>
<dbReference type="PANTHER" id="PTHR37946">
    <property type="entry name" value="SLL1969 PROTEIN"/>
    <property type="match status" value="1"/>
</dbReference>
<dbReference type="AlphaFoldDB" id="A0A0H5DRY1"/>
<evidence type="ECO:0000313" key="3">
    <source>
        <dbReference type="EMBL" id="CRX38998.1"/>
    </source>
</evidence>
<proteinExistence type="predicted"/>
<keyword evidence="1" id="KW-0472">Membrane</keyword>
<dbReference type="SUPFAM" id="SSF53474">
    <property type="entry name" value="alpha/beta-Hydrolases"/>
    <property type="match status" value="1"/>
</dbReference>
<keyword evidence="4" id="KW-1185">Reference proteome</keyword>
<feature type="transmembrane region" description="Helical" evidence="1">
    <location>
        <begin position="55"/>
        <end position="74"/>
    </location>
</feature>
<dbReference type="PANTHER" id="PTHR37946:SF1">
    <property type="entry name" value="SLL1969 PROTEIN"/>
    <property type="match status" value="1"/>
</dbReference>
<evidence type="ECO:0000313" key="4">
    <source>
        <dbReference type="Proteomes" id="UP000220251"/>
    </source>
</evidence>
<keyword evidence="1" id="KW-0812">Transmembrane</keyword>
<evidence type="ECO:0000259" key="2">
    <source>
        <dbReference type="Pfam" id="PF00561"/>
    </source>
</evidence>
<dbReference type="Gene3D" id="3.40.50.1820">
    <property type="entry name" value="alpha/beta hydrolase"/>
    <property type="match status" value="1"/>
</dbReference>
<gene>
    <name evidence="3" type="ORF">ELAC_1671</name>
</gene>
<dbReference type="Pfam" id="PF00561">
    <property type="entry name" value="Abhydrolase_1"/>
    <property type="match status" value="1"/>
</dbReference>